<evidence type="ECO:0000256" key="4">
    <source>
        <dbReference type="ARBA" id="ARBA00022475"/>
    </source>
</evidence>
<comment type="caution">
    <text evidence="9">The sequence shown here is derived from an EMBL/GenBank/DDBJ whole genome shotgun (WGS) entry which is preliminary data.</text>
</comment>
<dbReference type="PANTHER" id="PTHR36838">
    <property type="entry name" value="AUXIN EFFLUX CARRIER FAMILY PROTEIN"/>
    <property type="match status" value="1"/>
</dbReference>
<dbReference type="Gene3D" id="1.20.1530.20">
    <property type="match status" value="2"/>
</dbReference>
<dbReference type="GO" id="GO:0055085">
    <property type="term" value="P:transmembrane transport"/>
    <property type="evidence" value="ECO:0007669"/>
    <property type="project" value="InterPro"/>
</dbReference>
<evidence type="ECO:0000256" key="7">
    <source>
        <dbReference type="ARBA" id="ARBA00023136"/>
    </source>
</evidence>
<accession>A0A7W8FZA0</accession>
<evidence type="ECO:0000256" key="1">
    <source>
        <dbReference type="ARBA" id="ARBA00004651"/>
    </source>
</evidence>
<evidence type="ECO:0008006" key="11">
    <source>
        <dbReference type="Google" id="ProtNLM"/>
    </source>
</evidence>
<feature type="transmembrane region" description="Helical" evidence="8">
    <location>
        <begin position="59"/>
        <end position="86"/>
    </location>
</feature>
<keyword evidence="7 8" id="KW-0472">Membrane</keyword>
<dbReference type="PANTHER" id="PTHR36838:SF1">
    <property type="entry name" value="SLR1864 PROTEIN"/>
    <property type="match status" value="1"/>
</dbReference>
<protein>
    <recommendedName>
        <fullName evidence="11">AEC family transporter</fullName>
    </recommendedName>
</protein>
<dbReference type="GO" id="GO:0005886">
    <property type="term" value="C:plasma membrane"/>
    <property type="evidence" value="ECO:0007669"/>
    <property type="project" value="UniProtKB-SubCell"/>
</dbReference>
<dbReference type="AlphaFoldDB" id="A0A7W8FZA0"/>
<evidence type="ECO:0000256" key="3">
    <source>
        <dbReference type="ARBA" id="ARBA00022448"/>
    </source>
</evidence>
<feature type="transmembrane region" description="Helical" evidence="8">
    <location>
        <begin position="166"/>
        <end position="186"/>
    </location>
</feature>
<comment type="similarity">
    <text evidence="2">Belongs to the auxin efflux carrier (TC 2.A.69) family.</text>
</comment>
<feature type="transmembrane region" description="Helical" evidence="8">
    <location>
        <begin position="98"/>
        <end position="122"/>
    </location>
</feature>
<keyword evidence="6 8" id="KW-1133">Transmembrane helix</keyword>
<keyword evidence="10" id="KW-1185">Reference proteome</keyword>
<gene>
    <name evidence="9" type="ORF">HNQ52_001465</name>
</gene>
<feature type="transmembrane region" description="Helical" evidence="8">
    <location>
        <begin position="230"/>
        <end position="251"/>
    </location>
</feature>
<feature type="transmembrane region" description="Helical" evidence="8">
    <location>
        <begin position="257"/>
        <end position="276"/>
    </location>
</feature>
<dbReference type="InterPro" id="IPR038770">
    <property type="entry name" value="Na+/solute_symporter_sf"/>
</dbReference>
<reference evidence="9 10" key="1">
    <citation type="submission" date="2020-08" db="EMBL/GenBank/DDBJ databases">
        <title>Genomic Encyclopedia of Type Strains, Phase IV (KMG-IV): sequencing the most valuable type-strain genomes for metagenomic binning, comparative biology and taxonomic classification.</title>
        <authorList>
            <person name="Goeker M."/>
        </authorList>
    </citation>
    <scope>NUCLEOTIDE SEQUENCE [LARGE SCALE GENOMIC DNA]</scope>
    <source>
        <strain evidence="9 10">DSM 24163</strain>
    </source>
</reference>
<keyword evidence="3" id="KW-0813">Transport</keyword>
<evidence type="ECO:0000256" key="8">
    <source>
        <dbReference type="SAM" id="Phobius"/>
    </source>
</evidence>
<organism evidence="9 10">
    <name type="scientific">Chiayiivirga flava</name>
    <dbReference type="NCBI Taxonomy" id="659595"/>
    <lineage>
        <taxon>Bacteria</taxon>
        <taxon>Pseudomonadati</taxon>
        <taxon>Pseudomonadota</taxon>
        <taxon>Gammaproteobacteria</taxon>
        <taxon>Lysobacterales</taxon>
        <taxon>Lysobacteraceae</taxon>
        <taxon>Chiayiivirga</taxon>
    </lineage>
</organism>
<feature type="transmembrane region" description="Helical" evidence="8">
    <location>
        <begin position="201"/>
        <end position="218"/>
    </location>
</feature>
<dbReference type="Proteomes" id="UP000521199">
    <property type="component" value="Unassembled WGS sequence"/>
</dbReference>
<feature type="transmembrane region" description="Helical" evidence="8">
    <location>
        <begin position="134"/>
        <end position="154"/>
    </location>
</feature>
<dbReference type="EMBL" id="JACHHP010000002">
    <property type="protein sequence ID" value="MBB5207936.1"/>
    <property type="molecule type" value="Genomic_DNA"/>
</dbReference>
<comment type="subcellular location">
    <subcellularLocation>
        <location evidence="1">Cell membrane</location>
        <topology evidence="1">Multi-pass membrane protein</topology>
    </subcellularLocation>
</comment>
<dbReference type="InterPro" id="IPR004776">
    <property type="entry name" value="Mem_transp_PIN-like"/>
</dbReference>
<keyword evidence="5 8" id="KW-0812">Transmembrane</keyword>
<sequence length="307" mass="32474">MHATLPIRMAFDAFFLILLMLALGMLCRRLFPANAADTLNQFALYVLLPAAILRYASRLSIGAEVLAVAAVPWAVLVATIVCVRLLTRPLKLDVGTRAALMLCIGLGNTSYLGYPLTLALLGDAALPTAVIYDQFGSFLILATWGLWVLARYGGEAPPTPAQSARKVLTFPPFVALVVALTVMPAQPPHAIDAVLLRLSDALLPVVALAVGLQLQLRLPREQLAPLGAGLALKLLLMPLLALGLVALLGLRGLQADAVVLETAMPPMITAGALAISHRLAPTLAAALVGYGTLLSMLTLPLWHWLIG</sequence>
<evidence type="ECO:0000256" key="6">
    <source>
        <dbReference type="ARBA" id="ARBA00022989"/>
    </source>
</evidence>
<evidence type="ECO:0000256" key="5">
    <source>
        <dbReference type="ARBA" id="ARBA00022692"/>
    </source>
</evidence>
<keyword evidence="4" id="KW-1003">Cell membrane</keyword>
<evidence type="ECO:0000313" key="9">
    <source>
        <dbReference type="EMBL" id="MBB5207936.1"/>
    </source>
</evidence>
<evidence type="ECO:0000256" key="2">
    <source>
        <dbReference type="ARBA" id="ARBA00010145"/>
    </source>
</evidence>
<proteinExistence type="inferred from homology"/>
<evidence type="ECO:0000313" key="10">
    <source>
        <dbReference type="Proteomes" id="UP000521199"/>
    </source>
</evidence>
<dbReference type="Pfam" id="PF03547">
    <property type="entry name" value="Mem_trans"/>
    <property type="match status" value="1"/>
</dbReference>
<name>A0A7W8FZA0_9GAMM</name>
<feature type="transmembrane region" description="Helical" evidence="8">
    <location>
        <begin position="283"/>
        <end position="305"/>
    </location>
</feature>